<evidence type="ECO:0000313" key="2">
    <source>
        <dbReference type="Proteomes" id="UP000887566"/>
    </source>
</evidence>
<reference evidence="3" key="1">
    <citation type="submission" date="2022-11" db="UniProtKB">
        <authorList>
            <consortium name="WormBaseParasite"/>
        </authorList>
    </citation>
    <scope>IDENTIFICATION</scope>
</reference>
<feature type="region of interest" description="Disordered" evidence="1">
    <location>
        <begin position="87"/>
        <end position="127"/>
    </location>
</feature>
<protein>
    <submittedName>
        <fullName evidence="3">Uncharacterized protein</fullName>
    </submittedName>
</protein>
<dbReference type="WBParaSite" id="PSAMB.scaffold1722size28405.g14544.t1">
    <property type="protein sequence ID" value="PSAMB.scaffold1722size28405.g14544.t1"/>
    <property type="gene ID" value="PSAMB.scaffold1722size28405.g14544"/>
</dbReference>
<feature type="compositionally biased region" description="Basic and acidic residues" evidence="1">
    <location>
        <begin position="107"/>
        <end position="127"/>
    </location>
</feature>
<organism evidence="2 3">
    <name type="scientific">Plectus sambesii</name>
    <dbReference type="NCBI Taxonomy" id="2011161"/>
    <lineage>
        <taxon>Eukaryota</taxon>
        <taxon>Metazoa</taxon>
        <taxon>Ecdysozoa</taxon>
        <taxon>Nematoda</taxon>
        <taxon>Chromadorea</taxon>
        <taxon>Plectida</taxon>
        <taxon>Plectina</taxon>
        <taxon>Plectoidea</taxon>
        <taxon>Plectidae</taxon>
        <taxon>Plectus</taxon>
    </lineage>
</organism>
<feature type="compositionally biased region" description="Basic residues" evidence="1">
    <location>
        <begin position="93"/>
        <end position="103"/>
    </location>
</feature>
<name>A0A914V9V2_9BILA</name>
<dbReference type="AlphaFoldDB" id="A0A914V9V2"/>
<keyword evidence="2" id="KW-1185">Reference proteome</keyword>
<evidence type="ECO:0000313" key="3">
    <source>
        <dbReference type="WBParaSite" id="PSAMB.scaffold1722size28405.g14544.t1"/>
    </source>
</evidence>
<feature type="region of interest" description="Disordered" evidence="1">
    <location>
        <begin position="1"/>
        <end position="26"/>
    </location>
</feature>
<proteinExistence type="predicted"/>
<dbReference type="Proteomes" id="UP000887566">
    <property type="component" value="Unplaced"/>
</dbReference>
<accession>A0A914V9V2</accession>
<sequence>MRACAGRSARPQAERPHPSNSSPSSYVYSARDNLLALAGRLIARETVLAIRARCAILSPGRRANRPVWPHRGAVPYAVMRSSVGRPLSCRRASGTKKGARRGATKTVAHEIEPTHHQPVWERSRRPD</sequence>
<evidence type="ECO:0000256" key="1">
    <source>
        <dbReference type="SAM" id="MobiDB-lite"/>
    </source>
</evidence>